<dbReference type="STRING" id="22663.A0A2I0JM55"/>
<proteinExistence type="predicted"/>
<keyword evidence="1" id="KW-0732">Signal</keyword>
<keyword evidence="3" id="KW-1185">Reference proteome</keyword>
<evidence type="ECO:0000313" key="2">
    <source>
        <dbReference type="EMBL" id="PKI57348.1"/>
    </source>
</evidence>
<organism evidence="2 3">
    <name type="scientific">Punica granatum</name>
    <name type="common">Pomegranate</name>
    <dbReference type="NCBI Taxonomy" id="22663"/>
    <lineage>
        <taxon>Eukaryota</taxon>
        <taxon>Viridiplantae</taxon>
        <taxon>Streptophyta</taxon>
        <taxon>Embryophyta</taxon>
        <taxon>Tracheophyta</taxon>
        <taxon>Spermatophyta</taxon>
        <taxon>Magnoliopsida</taxon>
        <taxon>eudicotyledons</taxon>
        <taxon>Gunneridae</taxon>
        <taxon>Pentapetalae</taxon>
        <taxon>rosids</taxon>
        <taxon>malvids</taxon>
        <taxon>Myrtales</taxon>
        <taxon>Lythraceae</taxon>
        <taxon>Punica</taxon>
    </lineage>
</organism>
<feature type="signal peptide" evidence="1">
    <location>
        <begin position="1"/>
        <end position="21"/>
    </location>
</feature>
<protein>
    <submittedName>
        <fullName evidence="2">Uncharacterized protein</fullName>
    </submittedName>
</protein>
<evidence type="ECO:0000313" key="3">
    <source>
        <dbReference type="Proteomes" id="UP000233551"/>
    </source>
</evidence>
<reference evidence="2 3" key="1">
    <citation type="submission" date="2017-11" db="EMBL/GenBank/DDBJ databases">
        <title>De-novo sequencing of pomegranate (Punica granatum L.) genome.</title>
        <authorList>
            <person name="Akparov Z."/>
            <person name="Amiraslanov A."/>
            <person name="Hajiyeva S."/>
            <person name="Abbasov M."/>
            <person name="Kaur K."/>
            <person name="Hamwieh A."/>
            <person name="Solovyev V."/>
            <person name="Salamov A."/>
            <person name="Braich B."/>
            <person name="Kosarev P."/>
            <person name="Mahmoud A."/>
            <person name="Hajiyev E."/>
            <person name="Babayeva S."/>
            <person name="Izzatullayeva V."/>
            <person name="Mammadov A."/>
            <person name="Mammadov A."/>
            <person name="Sharifova S."/>
            <person name="Ojaghi J."/>
            <person name="Eynullazada K."/>
            <person name="Bayramov B."/>
            <person name="Abdulazimova A."/>
            <person name="Shahmuradov I."/>
        </authorList>
    </citation>
    <scope>NUCLEOTIDE SEQUENCE [LARGE SCALE GENOMIC DNA]</scope>
    <source>
        <strain evidence="3">cv. AG2017</strain>
        <tissue evidence="2">Leaf</tissue>
    </source>
</reference>
<gene>
    <name evidence="2" type="ORF">CRG98_022259</name>
</gene>
<dbReference type="Proteomes" id="UP000233551">
    <property type="component" value="Unassembled WGS sequence"/>
</dbReference>
<feature type="non-terminal residue" evidence="2">
    <location>
        <position position="2999"/>
    </location>
</feature>
<sequence length="2999" mass="326133">SPTCSLVPLAILPGLLTPASLLFCFASSPSLLARASCSLAGSSHPCELTLPLRKFAEPARSCLLQPCRVYSPVRVYFYASQVRRACSLVHLSTLPALPGLLTRVSLLFHFASSPSLLARAYCNLAGSTHPCEFTSMLRKFAEPARSCTMQPCRVSSPMRVYFSASQFRRACSFVPLAALPGLLTGASLLFCFASTPSLLASASYNLAGSAHPCEFTSMLRKFAEPARSCTMQPCRVSSPMRVYFSASQFRRACSFVPLAALPGLLTGASLLFCFASTPSLLASASYNLAGSAHPCEFTSMLRKFAEPARSCILQPCRVCSPLRVYFSPSQVRRACLFVPLATLPALLSRASLLFYFASSPSLLACASYNLAGSAHPCEFAFLLRKFAEPARSCLLQPCRVFSPVRVCFSASQVCRAFSLVPHTILPGLLTRASLLFCFASSPSLLVRAFCSLAGSSHPFEFAFLLRKFAEPSRFSPRLLHRAYCNLAGSAHPCEFIFLLRKFAEPDQSCLLQPCRVCSPVRVYFSLRKFAVPARSCILQPCRVCSPLRVYFSSSQVRRACLFVPLATLPALLSRASLIFYFASSPSLLACASYNLAGSAHPCEFTFLFASSPSLLARASCNLAGSAHPCEFTSLLRKFAEPACSCLLQPCRLCSAFAVPARSCILQPCRVCSPLRVYFSSSQVRRACLFVPLATLPALLSRASLIFYFASSPSLLACASYNLAGSAHPCEFTFLFASSPSLLARASCNLARSAHPCEFTFLLPKFAESARSCLLQPCRVFSPVRVYFSASQLRRACSLVPHTILPGLLTRASLLFWFASSPGLLARASCNLAGSPHPCEFTFLLRKFAEPARLCLIQSCRVCSPFAESARSCILQPRRVCLPVRVYFSALQIRRACSVVPHTIVPGLLTRASLLFCYASSPSLLGCASYNRAGSAHPCEFTFLLRKFAEASRLCLKQSCRVCSPVRVYFSASRVRRACSLVPHTFLPGLLTCASLLSSTASSPSLLARAYCNLAGSAQPCEFTSLLRKFAEPARLCLIQSCPVCSRVRVYFSALQVRRVCSLVPLATLPGLLTRASTPSLLASASYNLAGSAHPCEFTFPLRKFAEPARSCILQPRRVCSPVRVHFSASQVRRACSLVHLATSPGLLTRASSLFRFASSPSLLARASCNLAGSAHPCEFTFPLRKFAEPARSCILQPRRVCSPVRVHFSASQVRRACSLVHLATSPGLLTRASSLFRFASSPSLLARASCNLAGSAHPCEFTFPLRKFAEPARSCILQPRRVCSPVRVHFSASQVRRACSLVHLATSPGLLTRASSLFRFASSPSLLARASCNLAGSAHPCEFTFPLRKFAEPARSCILQPRRVCSPVRVHFSASQVRRACSLVHLATSPGLLTRASSLFRFASSPSLLARASCNLAGSAHPCEFTFPLRKFAEPARSCILQPRRVCSPVRVHFSASQVRRACSLVHLATSPGLLTRASSLFRFASSPSLLACASYILAGFGELARLCLIKSCRVCSPVRVYFSASRVRRACSLVPHTNLPGLLTCASLLFCFASSPSLLACVSYNPARSAHACEFTFLLRKFAGSAHPCEFTFLLRKFAESARTCILQPRRVCSPVRFYFSATQVRHACSLVHLATSPGLLTRASLLFRFAIRRACSLVPHTILPGLLTCASLLFCFANSPGLHACASYNLAGSAHLCEFTFLLRKLAGPARLCLIQSCRVCSPVRVYFSASQTRRACTLVPHTILPGLLTCASLLFCFANSPGLHACASYNLAGSAHLCEFTFLLRKLAGPARLCLIQSCRVCSPVRVYFSASQTRRACTLVPHTILPGLLTCASLLFCFANSPGLHACASYNLAGSAHLCEFTFLLRKLAGPARLCLIQSCRVCSPVRVYFSASQTRRACTLVPHTILPGLLTCASLLFCFANSPGLHACASYNLAGSAHLCEFTFLLRKLAGPARLCLIQSCRVCSPVRVYFSASQTRRACTLVPHTILPGLLTCASLLFCFANSPGLHACASYNLAGSAHLCEFTFLLRKLAGPARLCLIQSCRVCSPVRVYFSASQTRRACTLVPHTILPGLLTCASLLFCFANSPGLHACASYNLAGSAHLCEFTFLLRKLAGPARLCLIQSCRVCSPVRVYFSASQTRRACTLVPHTILPGLLTCASLLFCFANSPGLHACASYNLAGSAHLCEFTFLLRKLAGPARLCLIQSCRVCSPVRVYFSASQVRRACSLVPHTILPGLLNRASLLFCFASSPSQIARASCNLARYAHPCEFTFLLRKFVEPARLCLIKSCPFCSPVRVYFSASRIRRACSFVPHTILPGLLTRASLFFCFASSPSLLACVSYNPAGLLTRASLLFCFASSPSLLARASCNLAWPAHSSEFTFLLRRYAEPARLCLIQSCRVCSPVRVYFSASQVLRASSLMPIATLPSLLTRASLLFRFASSPSLLARASCNLAWSAHLCEFTFQLRKFSEPPRSCLLQPCRVCSPVRVYFSASQVRRAFSLVPLATLPGLLTRAILLFCFANSPSLLACVSNNPARSAHPCEFTVLLRKFAELARLCLIKSCRVCSPVRVYFSASQLRRACSLVPHKILPGLLTRASLLFCFATSPSLLACASYNPARSAHPCEFTFLLCMFAEPAPLCLIQSCRVCSPVRVYFSASHVRRACSLVPHKILPGLLTRASLLFCFVNSPSLLVCALYNLAGSAHPCEFTFLLRKFAEPAPLCLIQSCRVCSLVQVYFSASHVRRACSLVPHTILPGLLTRASLLFCFACSPSLLPCASYNLAGSAHSCKFTFLLRKFAEPARFCLILSCRFTFLLREFAEPARLCLIQSCRVCSPVRVYFSASRIRRACSFVPHTILPGLLTRESLLFCFTSSPSLLASVSYNPARSAHACEFTFLLRKFAKSARSCLLQPCLACSPERVYFSASQVRRACSLVPHTILPGLLTRASLLFCFAGTPSLLACASYNLAGSAHPCEFTFLLPKFAESARSCLLQPCL</sequence>
<comment type="caution">
    <text evidence="2">The sequence shown here is derived from an EMBL/GenBank/DDBJ whole genome shotgun (WGS) entry which is preliminary data.</text>
</comment>
<evidence type="ECO:0000256" key="1">
    <source>
        <dbReference type="SAM" id="SignalP"/>
    </source>
</evidence>
<feature type="chain" id="PRO_5014196023" evidence="1">
    <location>
        <begin position="22"/>
        <end position="2999"/>
    </location>
</feature>
<feature type="non-terminal residue" evidence="2">
    <location>
        <position position="1"/>
    </location>
</feature>
<accession>A0A2I0JM55</accession>
<dbReference type="EMBL" id="PGOL01001511">
    <property type="protein sequence ID" value="PKI57348.1"/>
    <property type="molecule type" value="Genomic_DNA"/>
</dbReference>
<name>A0A2I0JM55_PUNGR</name>